<dbReference type="Gene3D" id="3.40.50.1110">
    <property type="entry name" value="SGNH hydrolase"/>
    <property type="match status" value="1"/>
</dbReference>
<dbReference type="InterPro" id="IPR036514">
    <property type="entry name" value="SGNH_hydro_sf"/>
</dbReference>
<sequence length="534" mass="56686">MRNCFKYIAVLTLGMVACEPELENPIDEQDYYGTGEADFSNYVALGNSLTAGYADGALYLSGQRNSYPNILAQQFAVVQDINEFRQPLVNDNAGGLLAIGEPIPGFGNRLVLAFDEEGEPSPQVYTGARATTEVSNVLEGSFNNMGVPGAKSFHLLNAGYGSLTGLANMPATANPYFVRFASSPQATVLEDALAQDPSFFTLWIGNNDVLGYATSGGTGVNQTGSGVSPAAYGMNDITDPMVFTGAYIQMVEALAGNVSGGVLLNIPDVTTVPYFTTVPYAPLSPEDPDFGPQIPTLNTTFSGLNQAFQFLQVPERMINFSETAASPVMIKDESLPDLSQQITKVLTESGAVDAATAALYGLQFGQVRQATAEDLLVLTSSGIIGNVNQQRLQELMNFGLDQETAARLSVNGVTYPLQDQYVLIPEEQQEVEAATAAYNEAIANAASQFDLGLVDVNALLTQLANDGIPFDAGIINADFVTGGAFSLDGIHLTPRGYAVIANNIIEEINATYSSEVPKVNPGNYATVTLSQDVE</sequence>
<proteinExistence type="predicted"/>
<protein>
    <submittedName>
        <fullName evidence="1">G-D-S-L family lipolytic protein</fullName>
    </submittedName>
</protein>
<evidence type="ECO:0000313" key="1">
    <source>
        <dbReference type="EMBL" id="MDT0675025.1"/>
    </source>
</evidence>
<reference evidence="1 2" key="1">
    <citation type="submission" date="2023-09" db="EMBL/GenBank/DDBJ databases">
        <authorList>
            <person name="Rey-Velasco X."/>
        </authorList>
    </citation>
    <scope>NUCLEOTIDE SEQUENCE [LARGE SCALE GENOMIC DNA]</scope>
    <source>
        <strain evidence="1 2">F117</strain>
    </source>
</reference>
<dbReference type="RefSeq" id="WP_311501473.1">
    <property type="nucleotide sequence ID" value="NZ_JAVRHK010000001.1"/>
</dbReference>
<accession>A0ABU3D0F9</accession>
<evidence type="ECO:0000313" key="2">
    <source>
        <dbReference type="Proteomes" id="UP001262582"/>
    </source>
</evidence>
<name>A0ABU3D0F9_9FLAO</name>
<dbReference type="PROSITE" id="PS51257">
    <property type="entry name" value="PROKAR_LIPOPROTEIN"/>
    <property type="match status" value="1"/>
</dbReference>
<organism evidence="1 2">
    <name type="scientific">Autumnicola musiva</name>
    <dbReference type="NCBI Taxonomy" id="3075589"/>
    <lineage>
        <taxon>Bacteria</taxon>
        <taxon>Pseudomonadati</taxon>
        <taxon>Bacteroidota</taxon>
        <taxon>Flavobacteriia</taxon>
        <taxon>Flavobacteriales</taxon>
        <taxon>Flavobacteriaceae</taxon>
        <taxon>Autumnicola</taxon>
    </lineage>
</organism>
<gene>
    <name evidence="1" type="ORF">RM539_00320</name>
</gene>
<dbReference type="SUPFAM" id="SSF52266">
    <property type="entry name" value="SGNH hydrolase"/>
    <property type="match status" value="1"/>
</dbReference>
<keyword evidence="2" id="KW-1185">Reference proteome</keyword>
<dbReference type="EMBL" id="JAVRHK010000001">
    <property type="protein sequence ID" value="MDT0675025.1"/>
    <property type="molecule type" value="Genomic_DNA"/>
</dbReference>
<dbReference type="Proteomes" id="UP001262582">
    <property type="component" value="Unassembled WGS sequence"/>
</dbReference>
<comment type="caution">
    <text evidence="1">The sequence shown here is derived from an EMBL/GenBank/DDBJ whole genome shotgun (WGS) entry which is preliminary data.</text>
</comment>